<name>A0AAV4D0R4_9GAST</name>
<sequence length="75" mass="8687">MKAKVWACGRALPSCLMNRTNSAFLDHGTARASRLLPVNYRSQWKTWLGEIHLRGFDCGDMNEAWMQQKKLLLYT</sequence>
<comment type="caution">
    <text evidence="1">The sequence shown here is derived from an EMBL/GenBank/DDBJ whole genome shotgun (WGS) entry which is preliminary data.</text>
</comment>
<dbReference type="AlphaFoldDB" id="A0AAV4D0R4"/>
<gene>
    <name evidence="1" type="ORF">PoB_006429900</name>
</gene>
<organism evidence="1 2">
    <name type="scientific">Plakobranchus ocellatus</name>
    <dbReference type="NCBI Taxonomy" id="259542"/>
    <lineage>
        <taxon>Eukaryota</taxon>
        <taxon>Metazoa</taxon>
        <taxon>Spiralia</taxon>
        <taxon>Lophotrochozoa</taxon>
        <taxon>Mollusca</taxon>
        <taxon>Gastropoda</taxon>
        <taxon>Heterobranchia</taxon>
        <taxon>Euthyneura</taxon>
        <taxon>Panpulmonata</taxon>
        <taxon>Sacoglossa</taxon>
        <taxon>Placobranchoidea</taxon>
        <taxon>Plakobranchidae</taxon>
        <taxon>Plakobranchus</taxon>
    </lineage>
</organism>
<dbReference type="EMBL" id="BLXT01007308">
    <property type="protein sequence ID" value="GFO37794.1"/>
    <property type="molecule type" value="Genomic_DNA"/>
</dbReference>
<reference evidence="1 2" key="1">
    <citation type="journal article" date="2021" name="Elife">
        <title>Chloroplast acquisition without the gene transfer in kleptoplastic sea slugs, Plakobranchus ocellatus.</title>
        <authorList>
            <person name="Maeda T."/>
            <person name="Takahashi S."/>
            <person name="Yoshida T."/>
            <person name="Shimamura S."/>
            <person name="Takaki Y."/>
            <person name="Nagai Y."/>
            <person name="Toyoda A."/>
            <person name="Suzuki Y."/>
            <person name="Arimoto A."/>
            <person name="Ishii H."/>
            <person name="Satoh N."/>
            <person name="Nishiyama T."/>
            <person name="Hasebe M."/>
            <person name="Maruyama T."/>
            <person name="Minagawa J."/>
            <person name="Obokata J."/>
            <person name="Shigenobu S."/>
        </authorList>
    </citation>
    <scope>NUCLEOTIDE SEQUENCE [LARGE SCALE GENOMIC DNA]</scope>
</reference>
<evidence type="ECO:0000313" key="1">
    <source>
        <dbReference type="EMBL" id="GFO37794.1"/>
    </source>
</evidence>
<protein>
    <submittedName>
        <fullName evidence="1">Uncharacterized protein</fullName>
    </submittedName>
</protein>
<evidence type="ECO:0000313" key="2">
    <source>
        <dbReference type="Proteomes" id="UP000735302"/>
    </source>
</evidence>
<keyword evidence="2" id="KW-1185">Reference proteome</keyword>
<accession>A0AAV4D0R4</accession>
<dbReference type="Proteomes" id="UP000735302">
    <property type="component" value="Unassembled WGS sequence"/>
</dbReference>
<proteinExistence type="predicted"/>